<sequence length="127" mass="14282">MITLLQCLKGLQAMDLNDAFAAEGCWSIKKRSTGICGGVMAYFHVATNESYGFYSSGVNAQLTNLMTQWPRYSGVHAFPVPSTLPGFGPNGCFWEAKDLDELWTGEYGQLRIELLQWMINYLEERDV</sequence>
<accession>A0AAE9FL72</accession>
<evidence type="ECO:0000313" key="1">
    <source>
        <dbReference type="EMBL" id="UMO77227.1"/>
    </source>
</evidence>
<dbReference type="Proteomes" id="UP000829466">
    <property type="component" value="Segment"/>
</dbReference>
<keyword evidence="2" id="KW-1185">Reference proteome</keyword>
<protein>
    <submittedName>
        <fullName evidence="1">Uncharacterized protein</fullName>
    </submittedName>
</protein>
<name>A0AAE9FL72_9CAUD</name>
<reference evidence="1 2" key="1">
    <citation type="submission" date="2021-12" db="EMBL/GenBank/DDBJ databases">
        <title>Characterization of bacteriophage vB_SmaM_Ps15 infective to Stenotrophomonas maltophila clinical ocular isolates.</title>
        <authorList>
            <person name="Damnjanovic D."/>
            <person name="Vazquez-Campos X."/>
            <person name="Elliott L."/>
            <person name="Willcox M."/>
            <person name="Bridge W.J."/>
        </authorList>
    </citation>
    <scope>NUCLEOTIDE SEQUENCE [LARGE SCALE GENOMIC DNA]</scope>
</reference>
<gene>
    <name evidence="1" type="ORF">SmaMPs15_000076</name>
</gene>
<proteinExistence type="predicted"/>
<dbReference type="EMBL" id="OL702939">
    <property type="protein sequence ID" value="UMO77227.1"/>
    <property type="molecule type" value="Genomic_DNA"/>
</dbReference>
<organism evidence="1 2">
    <name type="scientific">Stenotrophomonas maltophilia phage vB_SmaM_Ps15</name>
    <dbReference type="NCBI Taxonomy" id="3071007"/>
    <lineage>
        <taxon>Viruses</taxon>
        <taxon>Duplodnaviria</taxon>
        <taxon>Heunggongvirae</taxon>
        <taxon>Uroviricota</taxon>
        <taxon>Caudoviricetes</taxon>
        <taxon>Menderavirus</taxon>
        <taxon>Menderavirus Ps15</taxon>
    </lineage>
</organism>
<evidence type="ECO:0000313" key="2">
    <source>
        <dbReference type="Proteomes" id="UP000829466"/>
    </source>
</evidence>